<reference evidence="4" key="1">
    <citation type="submission" date="2023-06" db="EMBL/GenBank/DDBJ databases">
        <authorList>
            <person name="Delattre M."/>
        </authorList>
    </citation>
    <scope>NUCLEOTIDE SEQUENCE</scope>
    <source>
        <strain evidence="4">AF72</strain>
    </source>
</reference>
<dbReference type="Pfam" id="PF08241">
    <property type="entry name" value="Methyltransf_11"/>
    <property type="match status" value="1"/>
</dbReference>
<feature type="domain" description="Methyltransferase type 11" evidence="3">
    <location>
        <begin position="59"/>
        <end position="161"/>
    </location>
</feature>
<dbReference type="InterPro" id="IPR050447">
    <property type="entry name" value="Erg6_SMT_methyltransf"/>
</dbReference>
<evidence type="ECO:0000313" key="4">
    <source>
        <dbReference type="EMBL" id="CAJ0574028.1"/>
    </source>
</evidence>
<dbReference type="InterPro" id="IPR029063">
    <property type="entry name" value="SAM-dependent_MTases_sf"/>
</dbReference>
<evidence type="ECO:0000313" key="5">
    <source>
        <dbReference type="Proteomes" id="UP001177023"/>
    </source>
</evidence>
<feature type="non-terminal residue" evidence="4">
    <location>
        <position position="270"/>
    </location>
</feature>
<dbReference type="GO" id="GO:0005783">
    <property type="term" value="C:endoplasmic reticulum"/>
    <property type="evidence" value="ECO:0007669"/>
    <property type="project" value="TreeGrafter"/>
</dbReference>
<dbReference type="EMBL" id="CATQJA010002626">
    <property type="protein sequence ID" value="CAJ0574028.1"/>
    <property type="molecule type" value="Genomic_DNA"/>
</dbReference>
<keyword evidence="5" id="KW-1185">Reference proteome</keyword>
<comment type="similarity">
    <text evidence="2">Belongs to the class I-like SAM-binding methyltransferase superfamily. Erg6/SMT family.</text>
</comment>
<dbReference type="GO" id="GO:0016126">
    <property type="term" value="P:sterol biosynthetic process"/>
    <property type="evidence" value="ECO:0007669"/>
    <property type="project" value="TreeGrafter"/>
</dbReference>
<protein>
    <recommendedName>
        <fullName evidence="3">Methyltransferase type 11 domain-containing protein</fullName>
    </recommendedName>
</protein>
<comment type="caution">
    <text evidence="4">The sequence shown here is derived from an EMBL/GenBank/DDBJ whole genome shotgun (WGS) entry which is preliminary data.</text>
</comment>
<dbReference type="InterPro" id="IPR013216">
    <property type="entry name" value="Methyltransf_11"/>
</dbReference>
<evidence type="ECO:0000256" key="2">
    <source>
        <dbReference type="ARBA" id="ARBA00038188"/>
    </source>
</evidence>
<evidence type="ECO:0000256" key="1">
    <source>
        <dbReference type="ARBA" id="ARBA00022679"/>
    </source>
</evidence>
<dbReference type="SUPFAM" id="SSF53335">
    <property type="entry name" value="S-adenosyl-L-methionine-dependent methyltransferases"/>
    <property type="match status" value="1"/>
</dbReference>
<dbReference type="AlphaFoldDB" id="A0AA36CSH7"/>
<evidence type="ECO:0000259" key="3">
    <source>
        <dbReference type="Pfam" id="PF08241"/>
    </source>
</evidence>
<dbReference type="PANTHER" id="PTHR44068">
    <property type="entry name" value="ZGC:194242"/>
    <property type="match status" value="1"/>
</dbReference>
<dbReference type="Gene3D" id="3.40.50.150">
    <property type="entry name" value="Vaccinia Virus protein VP39"/>
    <property type="match status" value="1"/>
</dbReference>
<dbReference type="Proteomes" id="UP001177023">
    <property type="component" value="Unassembled WGS sequence"/>
</dbReference>
<proteinExistence type="inferred from homology"/>
<name>A0AA36CSH7_9BILA</name>
<dbReference type="PANTHER" id="PTHR44068:SF1">
    <property type="entry name" value="HYPOTHETICAL LOC100005854"/>
    <property type="match status" value="1"/>
</dbReference>
<organism evidence="4 5">
    <name type="scientific">Mesorhabditis spiculigera</name>
    <dbReference type="NCBI Taxonomy" id="96644"/>
    <lineage>
        <taxon>Eukaryota</taxon>
        <taxon>Metazoa</taxon>
        <taxon>Ecdysozoa</taxon>
        <taxon>Nematoda</taxon>
        <taxon>Chromadorea</taxon>
        <taxon>Rhabditida</taxon>
        <taxon>Rhabditina</taxon>
        <taxon>Rhabditomorpha</taxon>
        <taxon>Rhabditoidea</taxon>
        <taxon>Rhabditidae</taxon>
        <taxon>Mesorhabditinae</taxon>
        <taxon>Mesorhabditis</taxon>
    </lineage>
</organism>
<accession>A0AA36CSH7</accession>
<sequence>MSFLRQFARHAAVDLANQYAIPVRSVTGSIISRISDTRNRPLYQACIDAAPVGKDDRVLDVGYGRGAGLRQLYDVVGQGKGILFGVERSQYMDEVARKRFALELSEEEKLQLHRVFDLRHMPYPNDFFDVLLHVDLIYFVKDERLEEVCREFFRVLQPGHKVVSAMEFAWLAKLEKWGLLTKNQCDPVRYLTRLEQAGFEDVRLDYLKTSGREIQVLCGRKPEADSRYFDPEHRMELLEKDVKRQLLLDDMLNKGYKPSKEDLELLKEVK</sequence>
<dbReference type="GO" id="GO:0003838">
    <property type="term" value="F:sterol 24-C-methyltransferase activity"/>
    <property type="evidence" value="ECO:0007669"/>
    <property type="project" value="TreeGrafter"/>
</dbReference>
<gene>
    <name evidence="4" type="ORF">MSPICULIGERA_LOCUS12371</name>
</gene>
<keyword evidence="1" id="KW-0808">Transferase</keyword>